<evidence type="ECO:0000256" key="3">
    <source>
        <dbReference type="ARBA" id="ARBA00023163"/>
    </source>
</evidence>
<keyword evidence="1 4" id="KW-0805">Transcription regulation</keyword>
<dbReference type="PROSITE" id="PS50943">
    <property type="entry name" value="HTH_CROC1"/>
    <property type="match status" value="1"/>
</dbReference>
<dbReference type="Gene3D" id="1.10.260.40">
    <property type="entry name" value="lambda repressor-like DNA-binding domains"/>
    <property type="match status" value="1"/>
</dbReference>
<evidence type="ECO:0000256" key="1">
    <source>
        <dbReference type="ARBA" id="ARBA00023015"/>
    </source>
</evidence>
<dbReference type="HAMAP" id="MF_00584">
    <property type="entry name" value="HTH_type_cro_C1"/>
    <property type="match status" value="1"/>
</dbReference>
<dbReference type="InterPro" id="IPR010982">
    <property type="entry name" value="Lambda_DNA-bd_dom_sf"/>
</dbReference>
<dbReference type="NCBIfam" id="NF003162">
    <property type="entry name" value="PRK04140.1"/>
    <property type="match status" value="1"/>
</dbReference>
<dbReference type="CDD" id="cd00093">
    <property type="entry name" value="HTH_XRE"/>
    <property type="match status" value="1"/>
</dbReference>
<proteinExistence type="inferred from homology"/>
<dbReference type="GO" id="GO:0003677">
    <property type="term" value="F:DNA binding"/>
    <property type="evidence" value="ECO:0007669"/>
    <property type="project" value="UniProtKB-KW"/>
</dbReference>
<keyword evidence="2 4" id="KW-0238">DNA-binding</keyword>
<comment type="caution">
    <text evidence="6">The sequence shown here is derived from an EMBL/GenBank/DDBJ whole genome shotgun (WGS) entry which is preliminary data.</text>
</comment>
<keyword evidence="3 4" id="KW-0804">Transcription</keyword>
<evidence type="ECO:0000256" key="4">
    <source>
        <dbReference type="HAMAP-Rule" id="MF_00584"/>
    </source>
</evidence>
<evidence type="ECO:0000256" key="2">
    <source>
        <dbReference type="ARBA" id="ARBA00023125"/>
    </source>
</evidence>
<dbReference type="Pfam" id="PF26553">
    <property type="entry name" value="PDDEXK_19"/>
    <property type="match status" value="1"/>
</dbReference>
<dbReference type="SMART" id="SM00530">
    <property type="entry name" value="HTH_XRE"/>
    <property type="match status" value="1"/>
</dbReference>
<reference evidence="6" key="1">
    <citation type="submission" date="2016-03" db="EMBL/GenBank/DDBJ databases">
        <authorList>
            <person name="Borrel G."/>
            <person name="Mccann A."/>
            <person name="O'Toole P.W."/>
        </authorList>
    </citation>
    <scope>NUCLEOTIDE SEQUENCE</scope>
    <source>
        <strain evidence="6">183</strain>
    </source>
</reference>
<accession>A0A8J8PBX2</accession>
<sequence>MTREEAIETVRTMLTHAQFEVSKPLSMRGTRFDIVARRDEVLIIIKVLSNVDAFSKDNAEELLCISQALGASPILIGERSGSGEIESGIIYSRFGIPIISVGTLSDYIIENVPPLIFAASGGFYVKIDSELMHQIREEKNISLGTLAEIAGVSRRTIQMYEGGMGAMIDAALRLEEYLNQPILVPIDPFAPIQKLKTSQKKEIVPATVPQPSTQDVFSKEVFNTLSTMGFSVTPVTRSPFEALAQDSQILILTALGKDENSILSKAASVSDISRVTGRCSVVIIERGRGRESIGGTPLIDREELNSIDETYVLYDIVSSRSDSNETNKS</sequence>
<dbReference type="InterPro" id="IPR001387">
    <property type="entry name" value="Cro/C1-type_HTH"/>
</dbReference>
<evidence type="ECO:0000259" key="5">
    <source>
        <dbReference type="PROSITE" id="PS50943"/>
    </source>
</evidence>
<dbReference type="EMBL" id="LVVT01000007">
    <property type="protein sequence ID" value="TQS84010.1"/>
    <property type="molecule type" value="Genomic_DNA"/>
</dbReference>
<organism evidence="6 7">
    <name type="scientific">Candidatus Methanomassiliicoccus intestinalis</name>
    <dbReference type="NCBI Taxonomy" id="1406512"/>
    <lineage>
        <taxon>Archaea</taxon>
        <taxon>Methanobacteriati</taxon>
        <taxon>Thermoplasmatota</taxon>
        <taxon>Thermoplasmata</taxon>
        <taxon>Methanomassiliicoccales</taxon>
        <taxon>Methanomassiliicoccaceae</taxon>
        <taxon>Methanomassiliicoccus</taxon>
    </lineage>
</organism>
<evidence type="ECO:0000313" key="6">
    <source>
        <dbReference type="EMBL" id="TQS84010.1"/>
    </source>
</evidence>
<feature type="domain" description="HTH cro/C1-type" evidence="5">
    <location>
        <begin position="132"/>
        <end position="189"/>
    </location>
</feature>
<dbReference type="InterPro" id="IPR059051">
    <property type="entry name" value="MTH_967_PDDEXK"/>
</dbReference>
<name>A0A8J8PBX2_9ARCH</name>
<protein>
    <recommendedName>
        <fullName evidence="4">Putative HTH-type transcriptional regulatory protein A3207_06740</fullName>
    </recommendedName>
</protein>
<dbReference type="InterPro" id="IPR020886">
    <property type="entry name" value="MTH_967-like"/>
</dbReference>
<dbReference type="AlphaFoldDB" id="A0A8J8PBX2"/>
<dbReference type="Proteomes" id="UP000752814">
    <property type="component" value="Unassembled WGS sequence"/>
</dbReference>
<evidence type="ECO:0000313" key="7">
    <source>
        <dbReference type="Proteomes" id="UP000752814"/>
    </source>
</evidence>
<dbReference type="Pfam" id="PF01381">
    <property type="entry name" value="HTH_3"/>
    <property type="match status" value="1"/>
</dbReference>
<gene>
    <name evidence="6" type="ORF">A3207_06740</name>
</gene>
<dbReference type="SUPFAM" id="SSF47413">
    <property type="entry name" value="lambda repressor-like DNA-binding domains"/>
    <property type="match status" value="1"/>
</dbReference>
<dbReference type="GO" id="GO:0003700">
    <property type="term" value="F:DNA-binding transcription factor activity"/>
    <property type="evidence" value="ECO:0007669"/>
    <property type="project" value="UniProtKB-UniRule"/>
</dbReference>
<dbReference type="RefSeq" id="WP_400194473.1">
    <property type="nucleotide sequence ID" value="NZ_CAYAYE010000042.1"/>
</dbReference>